<evidence type="ECO:0000313" key="2">
    <source>
        <dbReference type="EMBL" id="TGD19082.1"/>
    </source>
</evidence>
<comment type="caution">
    <text evidence="2">The sequence shown here is derived from an EMBL/GenBank/DDBJ whole genome shotgun (WGS) entry which is preliminary data.</text>
</comment>
<accession>A0A4Z0J8N0</accession>
<proteinExistence type="predicted"/>
<dbReference type="AlphaFoldDB" id="A0A4Z0J8N0"/>
<keyword evidence="1" id="KW-0812">Transmembrane</keyword>
<keyword evidence="3" id="KW-1185">Reference proteome</keyword>
<evidence type="ECO:0000256" key="1">
    <source>
        <dbReference type="SAM" id="Phobius"/>
    </source>
</evidence>
<feature type="transmembrane region" description="Helical" evidence="1">
    <location>
        <begin position="12"/>
        <end position="31"/>
    </location>
</feature>
<name>A0A4Z0J8N0_9LACO</name>
<gene>
    <name evidence="2" type="ORF">EGT51_05530</name>
</gene>
<evidence type="ECO:0000313" key="3">
    <source>
        <dbReference type="Proteomes" id="UP000297348"/>
    </source>
</evidence>
<keyword evidence="1" id="KW-1133">Transmembrane helix</keyword>
<protein>
    <submittedName>
        <fullName evidence="2">Uncharacterized protein</fullName>
    </submittedName>
</protein>
<keyword evidence="1" id="KW-0472">Membrane</keyword>
<dbReference type="EMBL" id="RKLX01000007">
    <property type="protein sequence ID" value="TGD19082.1"/>
    <property type="molecule type" value="Genomic_DNA"/>
</dbReference>
<dbReference type="RefSeq" id="WP_135367758.1">
    <property type="nucleotide sequence ID" value="NZ_RKLX01000007.1"/>
</dbReference>
<feature type="transmembrane region" description="Helical" evidence="1">
    <location>
        <begin position="37"/>
        <end position="61"/>
    </location>
</feature>
<sequence length="63" mass="7318">MLTTDFDVKLKLILMLVVGLIVLASIIGWLFHRDRHYTRYFTGVLAVMVVQVFILVSLFLIHQ</sequence>
<dbReference type="OrthoDB" id="2322624at2"/>
<organism evidence="2 3">
    <name type="scientific">Levilactobacillus suantsaiihabitans</name>
    <dbReference type="NCBI Taxonomy" id="2487722"/>
    <lineage>
        <taxon>Bacteria</taxon>
        <taxon>Bacillati</taxon>
        <taxon>Bacillota</taxon>
        <taxon>Bacilli</taxon>
        <taxon>Lactobacillales</taxon>
        <taxon>Lactobacillaceae</taxon>
        <taxon>Levilactobacillus</taxon>
    </lineage>
</organism>
<dbReference type="Proteomes" id="UP000297348">
    <property type="component" value="Unassembled WGS sequence"/>
</dbReference>
<reference evidence="2 3" key="1">
    <citation type="submission" date="2018-10" db="EMBL/GenBank/DDBJ databases">
        <title>Lactobacillus sp. R7 and Lactobacillus sp. R19 isolated from fermented mustard green product of Taiwan.</title>
        <authorList>
            <person name="Lin S.-T."/>
        </authorList>
    </citation>
    <scope>NUCLEOTIDE SEQUENCE [LARGE SCALE GENOMIC DNA]</scope>
    <source>
        <strain evidence="2 3">BCRC 81129</strain>
    </source>
</reference>